<sequence length="495" mass="52679">MSKLTDLDATEIARRVGKGEISISEVCSAFQDRAADLNEGINAVVTFNDDALTQAKAADDRLAAGAPARPLEGVPFVVKDNIPTAGLRTTFGSLVHETNVPKESAIVVERLQAAGGILMGKTNTSEFATDVNTTNRIFGLTRNPLDPFVSAGGSSGGTAAAIVSDMAPIGLGTDHGGSIRIPAAWGGISGLRPSPGRVPVYPAEFAWDTLVAHVQGPLARTVRDLGLMLSILAGQDNRDPSSLPDPDADYIVAARDGSPLRGRKIALCMDLGGVMPVDPEVAEAVRAAAATFTQQGAIVEEACFDASDIRDIIAGTRSFGVIGRFSELLEEHAPKLTKQLVNQIEGAASQSLASVARAERLRSAYWRRVRNFLERYEFILTPTIGALPFRIDQPLPNHIGGVEVENYYDVFLGVYAFSLVGLPAISVPCGVSKSGLPIGLQIVGHRLRDDKVLAAAASYARIRPQHFKRRPIRRPEGRLGYEVDTPGTRTAALSD</sequence>
<evidence type="ECO:0000313" key="2">
    <source>
        <dbReference type="EMBL" id="QIE56627.1"/>
    </source>
</evidence>
<dbReference type="PIRSF" id="PIRSF001221">
    <property type="entry name" value="Amidase_fungi"/>
    <property type="match status" value="1"/>
</dbReference>
<dbReference type="Gene3D" id="3.90.1300.10">
    <property type="entry name" value="Amidase signature (AS) domain"/>
    <property type="match status" value="1"/>
</dbReference>
<dbReference type="InterPro" id="IPR036928">
    <property type="entry name" value="AS_sf"/>
</dbReference>
<dbReference type="InterPro" id="IPR023631">
    <property type="entry name" value="Amidase_dom"/>
</dbReference>
<dbReference type="AlphaFoldDB" id="A0A7L5C1E4"/>
<dbReference type="PANTHER" id="PTHR11895">
    <property type="entry name" value="TRANSAMIDASE"/>
    <property type="match status" value="1"/>
</dbReference>
<reference evidence="2 3" key="1">
    <citation type="submission" date="2020-02" db="EMBL/GenBank/DDBJ databases">
        <title>complete genome sequence of Rhodobacteraceae bacterium.</title>
        <authorList>
            <person name="Park J."/>
            <person name="Kim Y.-S."/>
            <person name="Kim K.-H."/>
        </authorList>
    </citation>
    <scope>NUCLEOTIDE SEQUENCE [LARGE SCALE GENOMIC DNA]</scope>
    <source>
        <strain evidence="2 3">RR4-56</strain>
    </source>
</reference>
<dbReference type="KEGG" id="hdh:G5B40_15000"/>
<gene>
    <name evidence="2" type="ORF">G5B40_15000</name>
</gene>
<organism evidence="2 3">
    <name type="scientific">Pikeienuella piscinae</name>
    <dbReference type="NCBI Taxonomy" id="2748098"/>
    <lineage>
        <taxon>Bacteria</taxon>
        <taxon>Pseudomonadati</taxon>
        <taxon>Pseudomonadota</taxon>
        <taxon>Alphaproteobacteria</taxon>
        <taxon>Rhodobacterales</taxon>
        <taxon>Paracoccaceae</taxon>
        <taxon>Pikeienuella</taxon>
    </lineage>
</organism>
<dbReference type="EMBL" id="CP049056">
    <property type="protein sequence ID" value="QIE56627.1"/>
    <property type="molecule type" value="Genomic_DNA"/>
</dbReference>
<dbReference type="GO" id="GO:0003824">
    <property type="term" value="F:catalytic activity"/>
    <property type="evidence" value="ECO:0007669"/>
    <property type="project" value="InterPro"/>
</dbReference>
<dbReference type="SUPFAM" id="SSF75304">
    <property type="entry name" value="Amidase signature (AS) enzymes"/>
    <property type="match status" value="1"/>
</dbReference>
<proteinExistence type="predicted"/>
<dbReference type="InterPro" id="IPR000120">
    <property type="entry name" value="Amidase"/>
</dbReference>
<name>A0A7L5C1E4_9RHOB</name>
<evidence type="ECO:0000259" key="1">
    <source>
        <dbReference type="Pfam" id="PF01425"/>
    </source>
</evidence>
<dbReference type="PANTHER" id="PTHR11895:SF76">
    <property type="entry name" value="INDOLEACETAMIDE HYDROLASE"/>
    <property type="match status" value="1"/>
</dbReference>
<dbReference type="Pfam" id="PF01425">
    <property type="entry name" value="Amidase"/>
    <property type="match status" value="1"/>
</dbReference>
<dbReference type="RefSeq" id="WP_165100125.1">
    <property type="nucleotide sequence ID" value="NZ_CP049056.1"/>
</dbReference>
<protein>
    <submittedName>
        <fullName evidence="2">Amidase</fullName>
    </submittedName>
</protein>
<accession>A0A7L5C1E4</accession>
<keyword evidence="3" id="KW-1185">Reference proteome</keyword>
<feature type="domain" description="Amidase" evidence="1">
    <location>
        <begin position="25"/>
        <end position="453"/>
    </location>
</feature>
<dbReference type="Proteomes" id="UP000503336">
    <property type="component" value="Chromosome"/>
</dbReference>
<evidence type="ECO:0000313" key="3">
    <source>
        <dbReference type="Proteomes" id="UP000503336"/>
    </source>
</evidence>